<name>A0A2N0S6C1_9GLOM</name>
<evidence type="ECO:0000259" key="1">
    <source>
        <dbReference type="Pfam" id="PF25794"/>
    </source>
</evidence>
<dbReference type="Gene3D" id="3.30.565.10">
    <property type="entry name" value="Histidine kinase-like ATPase, C-terminal domain"/>
    <property type="match status" value="1"/>
</dbReference>
<dbReference type="InterPro" id="IPR036890">
    <property type="entry name" value="HATPase_C_sf"/>
</dbReference>
<reference evidence="2 3" key="2">
    <citation type="submission" date="2017-10" db="EMBL/GenBank/DDBJ databases">
        <title>Genome analyses suggest a sexual origin of heterokaryosis in a supposedly ancient asexual fungus.</title>
        <authorList>
            <person name="Corradi N."/>
            <person name="Sedzielewska K."/>
            <person name="Noel J."/>
            <person name="Charron P."/>
            <person name="Farinelli L."/>
            <person name="Marton T."/>
            <person name="Kruger M."/>
            <person name="Pelin A."/>
            <person name="Brachmann A."/>
            <person name="Corradi N."/>
        </authorList>
    </citation>
    <scope>NUCLEOTIDE SEQUENCE [LARGE SCALE GENOMIC DNA]</scope>
    <source>
        <strain evidence="2 3">A1</strain>
    </source>
</reference>
<organism evidence="2 3">
    <name type="scientific">Rhizophagus irregularis</name>
    <dbReference type="NCBI Taxonomy" id="588596"/>
    <lineage>
        <taxon>Eukaryota</taxon>
        <taxon>Fungi</taxon>
        <taxon>Fungi incertae sedis</taxon>
        <taxon>Mucoromycota</taxon>
        <taxon>Glomeromycotina</taxon>
        <taxon>Glomeromycetes</taxon>
        <taxon>Glomerales</taxon>
        <taxon>Glomeraceae</taxon>
        <taxon>Rhizophagus</taxon>
    </lineage>
</organism>
<dbReference type="VEuPathDB" id="FungiDB:RhiirA1_453920"/>
<proteinExistence type="predicted"/>
<evidence type="ECO:0000313" key="2">
    <source>
        <dbReference type="EMBL" id="PKC71105.1"/>
    </source>
</evidence>
<dbReference type="NCBIfam" id="NF047352">
    <property type="entry name" value="P_loop_sacsin"/>
    <property type="match status" value="1"/>
</dbReference>
<comment type="caution">
    <text evidence="2">The sequence shown here is derived from an EMBL/GenBank/DDBJ whole genome shotgun (WGS) entry which is preliminary data.</text>
</comment>
<dbReference type="VEuPathDB" id="FungiDB:RhiirFUN_026573"/>
<dbReference type="PANTHER" id="PTHR47839">
    <property type="entry name" value="DOMAIN PROTEIN, PUTATIVE (AFU_ORTHOLOGUE AFUA_6G04830)-RELATED"/>
    <property type="match status" value="1"/>
</dbReference>
<accession>A0A2N0S6C1</accession>
<dbReference type="EMBL" id="LLXH01000184">
    <property type="protein sequence ID" value="PKC71105.1"/>
    <property type="molecule type" value="Genomic_DNA"/>
</dbReference>
<evidence type="ECO:0000313" key="3">
    <source>
        <dbReference type="Proteomes" id="UP000232688"/>
    </source>
</evidence>
<dbReference type="Proteomes" id="UP000232688">
    <property type="component" value="Unassembled WGS sequence"/>
</dbReference>
<sequence length="1528" mass="176244">MSIDEIRKRVLSNLSEERVEVNHRPLIDKILARYSSEFVIYRELIQNSDDARSSSIKIIFETEGNKFGSKIIRITFKNNGFAFRPEDWDRLKKIAEGNPDEQKIGAFGVGFYSLFSVCEEPFVSSGGQGMAFFWRHGQLTSKQGPTGDIDKTWTTFLMDMREPIDVNIHSWLNHTLPNVENFAQFLANSLGFTGNLREISVYFNNVSAIHLSKNIMEPKLMNISPEIDTYSPRKMFQLASVQVRDVQLEVKRILIPTNMGANQWCSTDLQTEQASILLRITSGNLNVNVNDTFSAEMERITKKKPPRNTTIQMIFTGFNEHENYNGTISPVFKDLLPYPEQGRIYIGFSTHQTTGCCSHLAARVIPTVERESIDLAEKTLSVYNNEMLCLAGTLCRILYEDEMAYIEQLYNEMISDDNSDSFRNWIDIWAAYNLTYCTFRNSTPNEKVGRILESQFFNCTKKNLPILSTNGVLPISNVRIPNPEMEGFIKIVPLVPKILFDQCIGFFMKAKNSFQIIGELTLNDVLYEIRNRTLSEDEMAKLLNWMISYRSRGNIVEPSEFNQFMQFARIDKKSQSLSTICYFLNPGTITSDVDIPDDVLPYTISKDLNHQDLVKWFGWSELPLVNWAKFIINKPDIELNPAFAEKVHYILANNLDNISQNDKETIRQLFVQKQCIPTRFGMMYPNKAYYENVNLFPNLPTIQFQVPSMVQNIMDLLGVRKVVELPLIFRRLLDRGDWDHMQLVKYLALKFSDLNENEIKILKSVAIWPKKNPQQGKKAAKQAQMIQRFVANSLHVPSPIHRDLGLPIIDWQGRWDCNAQEEKFLIELGIREYPTLQKILELASPPTDPEIRKKALKYFITNFDEKYSSDYNPTAVNVAFLPCSIQGIYAKPSECFINPKCSIMGFQVIRQDLKFQVEKLGVFQNPDPVKLLDMLKANRPQDENKGKEIFEYLASQQGDFITADWNLLTYLEFIPYRVYPDVIAHASPSKCFFKIQEDFLTGFFLRVDFGEKAIKFLQSCGVKCEPTSIDFAELLVTSSSELMNSIQLNGGDVEKYLSILRKIAMDVKLYGSITRKLNLIEKMKSAPILIAVKRQDNVNNMNVVNQEVQKHQLATANEIYINDDIVYQEIFNTLTAPEEDYLEPLYKWLGCKSLHDAVREASVPRGMIYQTENSQQLQLTIRERASLFYFKHPKHDIKRDEEWLKRLKVMEVYSIVTTYSLGSKSHTKENSTSILQDAGGMNSWTLYITSKLKLLDISKHIAKNIFKTREFNSTFCIHTLLTTSLSSLKGMGYPVDRILQHPKLKCFENSQQRSLKRKVSATPDVIQNLRKSLQDSINGCNLFGGNIDGINTQEYFENIQISYCDIIPAQSLTHVGFLQEIKLFTYKDADPSEIMSHTRTAPLTRFINILKDLSGVFGIVPTKVIHLFYDDNTTCIAFNFNRSLFFNFKFYLGYHDNECITRPTVNAMTYWFMTFCHELAHNYVHDHNAKHEHYFSSFAEAYMPKFLDILKNHEAPNELLHKSKRVKY</sequence>
<dbReference type="Pfam" id="PF12449">
    <property type="entry name" value="DUF3684"/>
    <property type="match status" value="1"/>
</dbReference>
<dbReference type="Pfam" id="PF25794">
    <property type="entry name" value="SACS"/>
    <property type="match status" value="1"/>
</dbReference>
<dbReference type="PANTHER" id="PTHR47839:SF1">
    <property type="entry name" value="DOMAIN PROTEIN, PUTATIVE (AFU_ORTHOLOGUE AFUA_6G04830)-RELATED"/>
    <property type="match status" value="1"/>
</dbReference>
<reference evidence="2 3" key="1">
    <citation type="submission" date="2017-10" db="EMBL/GenBank/DDBJ databases">
        <title>Extensive intraspecific genome diversity in a model arbuscular mycorrhizal fungus.</title>
        <authorList>
            <person name="Chen E.C.H."/>
            <person name="Morin E."/>
            <person name="Baudet D."/>
            <person name="Noel J."/>
            <person name="Ndikumana S."/>
            <person name="Charron P."/>
            <person name="St-Onge C."/>
            <person name="Giorgi J."/>
            <person name="Grigoriev I.V."/>
            <person name="Roux C."/>
            <person name="Martin F.M."/>
            <person name="Corradi N."/>
        </authorList>
    </citation>
    <scope>NUCLEOTIDE SEQUENCE [LARGE SCALE GENOMIC DNA]</scope>
    <source>
        <strain evidence="2 3">A1</strain>
    </source>
</reference>
<feature type="domain" description="Sacsin/Nov" evidence="1">
    <location>
        <begin position="27"/>
        <end position="127"/>
    </location>
</feature>
<dbReference type="SUPFAM" id="SSF55874">
    <property type="entry name" value="ATPase domain of HSP90 chaperone/DNA topoisomerase II/histidine kinase"/>
    <property type="match status" value="1"/>
</dbReference>
<protein>
    <recommendedName>
        <fullName evidence="1">Sacsin/Nov domain-containing protein</fullName>
    </recommendedName>
</protein>
<dbReference type="InterPro" id="IPR058210">
    <property type="entry name" value="SACS/Nov_dom"/>
</dbReference>
<dbReference type="InterPro" id="IPR022155">
    <property type="entry name" value="DUF3684"/>
</dbReference>
<dbReference type="VEuPathDB" id="FungiDB:FUN_001364"/>
<gene>
    <name evidence="2" type="ORF">RhiirA1_453920</name>
</gene>